<dbReference type="AlphaFoldDB" id="A0A4Y2LKV9"/>
<dbReference type="EMBL" id="BGPR01006023">
    <property type="protein sequence ID" value="GBN15415.1"/>
    <property type="molecule type" value="Genomic_DNA"/>
</dbReference>
<proteinExistence type="predicted"/>
<feature type="compositionally biased region" description="Acidic residues" evidence="1">
    <location>
        <begin position="16"/>
        <end position="38"/>
    </location>
</feature>
<feature type="region of interest" description="Disordered" evidence="1">
    <location>
        <begin position="16"/>
        <end position="56"/>
    </location>
</feature>
<evidence type="ECO:0000313" key="2">
    <source>
        <dbReference type="EMBL" id="GBN15415.1"/>
    </source>
</evidence>
<dbReference type="Proteomes" id="UP000499080">
    <property type="component" value="Unassembled WGS sequence"/>
</dbReference>
<protein>
    <submittedName>
        <fullName evidence="2">Uncharacterized protein</fullName>
    </submittedName>
</protein>
<accession>A0A4Y2LKV9</accession>
<keyword evidence="3" id="KW-1185">Reference proteome</keyword>
<comment type="caution">
    <text evidence="2">The sequence shown here is derived from an EMBL/GenBank/DDBJ whole genome shotgun (WGS) entry which is preliminary data.</text>
</comment>
<evidence type="ECO:0000313" key="3">
    <source>
        <dbReference type="Proteomes" id="UP000499080"/>
    </source>
</evidence>
<feature type="compositionally biased region" description="Basic and acidic residues" evidence="1">
    <location>
        <begin position="39"/>
        <end position="53"/>
    </location>
</feature>
<evidence type="ECO:0000256" key="1">
    <source>
        <dbReference type="SAM" id="MobiDB-lite"/>
    </source>
</evidence>
<reference evidence="2 3" key="1">
    <citation type="journal article" date="2019" name="Sci. Rep.">
        <title>Orb-weaving spider Araneus ventricosus genome elucidates the spidroin gene catalogue.</title>
        <authorList>
            <person name="Kono N."/>
            <person name="Nakamura H."/>
            <person name="Ohtoshi R."/>
            <person name="Moran D.A.P."/>
            <person name="Shinohara A."/>
            <person name="Yoshida Y."/>
            <person name="Fujiwara M."/>
            <person name="Mori M."/>
            <person name="Tomita M."/>
            <person name="Arakawa K."/>
        </authorList>
    </citation>
    <scope>NUCLEOTIDE SEQUENCE [LARGE SCALE GENOMIC DNA]</scope>
</reference>
<sequence length="106" mass="12236">MNTELIDGTLDEIFEGTDSEDYTENESEMEELETEVSEGTERWADEGDFKKNPSEGNPGLGIFTVFCHRRKFDRRAKRRFHVKLFRGKTCTCTHGVQSSYLYGVTK</sequence>
<gene>
    <name evidence="2" type="ORF">AVEN_172424_1</name>
</gene>
<organism evidence="2 3">
    <name type="scientific">Araneus ventricosus</name>
    <name type="common">Orbweaver spider</name>
    <name type="synonym">Epeira ventricosa</name>
    <dbReference type="NCBI Taxonomy" id="182803"/>
    <lineage>
        <taxon>Eukaryota</taxon>
        <taxon>Metazoa</taxon>
        <taxon>Ecdysozoa</taxon>
        <taxon>Arthropoda</taxon>
        <taxon>Chelicerata</taxon>
        <taxon>Arachnida</taxon>
        <taxon>Araneae</taxon>
        <taxon>Araneomorphae</taxon>
        <taxon>Entelegynae</taxon>
        <taxon>Araneoidea</taxon>
        <taxon>Araneidae</taxon>
        <taxon>Araneus</taxon>
    </lineage>
</organism>
<name>A0A4Y2LKV9_ARAVE</name>